<evidence type="ECO:0000256" key="1">
    <source>
        <dbReference type="SAM" id="MobiDB-lite"/>
    </source>
</evidence>
<accession>A0A0C9SK23</accession>
<feature type="region of interest" description="Disordered" evidence="1">
    <location>
        <begin position="1"/>
        <end position="97"/>
    </location>
</feature>
<sequence length="528" mass="60238">MPRPHLPRDETDWENSDEENERLQRDDGSSPRQGAVTRDMSPGSLYKALRRAQRKEDEAREEANSVKRELADAKNAQVPRGRGRPKKQKTHDDIPEDDAAEISLLGKKFASVKLLWLRKENETFTEPCDDDYDAFARFENEATKVQGQIRDLLDVLPENLWTRISDLVVRNMGTQRSNMAHRVRKRAGADIFDVPSTDLKTPESRRQFRQRIGWKMYKDRQGAALKEEYDLYMWAKVLHKDYNGKRDINKLFLSPIMFRVFASIIRGPTAVVSMISGGPPTADRKNKSTGELWGLTHTTPGAIAILSVYDANETLKCLRGRRKARWALSMDTCLQEIGGETGIDWQADFEMYLSWLVKGLRNNKARKSRKTSQLSTDSEIETAMKQAWEEAEGLFNLLGVSTSDFMGPEEHEAPLPSVSSWFRAGEDPVLDHSQRPQPTASGMPGLSADPNNDDDSESKIEENWDDCDDSDDDENAAEELQDLLDADEEVVTRSQEAKPTYTTVFLIRDMNVRRRNVVWIFEPLCARH</sequence>
<organism evidence="2 3">
    <name type="scientific">Plicaturopsis crispa FD-325 SS-3</name>
    <dbReference type="NCBI Taxonomy" id="944288"/>
    <lineage>
        <taxon>Eukaryota</taxon>
        <taxon>Fungi</taxon>
        <taxon>Dikarya</taxon>
        <taxon>Basidiomycota</taxon>
        <taxon>Agaricomycotina</taxon>
        <taxon>Agaricomycetes</taxon>
        <taxon>Agaricomycetidae</taxon>
        <taxon>Amylocorticiales</taxon>
        <taxon>Amylocorticiaceae</taxon>
        <taxon>Plicatura</taxon>
        <taxon>Plicaturopsis crispa</taxon>
    </lineage>
</organism>
<feature type="region of interest" description="Disordered" evidence="1">
    <location>
        <begin position="428"/>
        <end position="475"/>
    </location>
</feature>
<proteinExistence type="predicted"/>
<dbReference type="HOGENOM" id="CLU_515910_0_0_1"/>
<gene>
    <name evidence="2" type="ORF">PLICRDRAFT_33148</name>
</gene>
<dbReference type="AlphaFoldDB" id="A0A0C9SK23"/>
<feature type="compositionally biased region" description="Basic and acidic residues" evidence="1">
    <location>
        <begin position="1"/>
        <end position="10"/>
    </location>
</feature>
<feature type="compositionally biased region" description="Acidic residues" evidence="1">
    <location>
        <begin position="11"/>
        <end position="20"/>
    </location>
</feature>
<protein>
    <submittedName>
        <fullName evidence="2">Uncharacterized protein</fullName>
    </submittedName>
</protein>
<dbReference type="Proteomes" id="UP000053263">
    <property type="component" value="Unassembled WGS sequence"/>
</dbReference>
<keyword evidence="3" id="KW-1185">Reference proteome</keyword>
<feature type="compositionally biased region" description="Basic and acidic residues" evidence="1">
    <location>
        <begin position="54"/>
        <end position="72"/>
    </location>
</feature>
<name>A0A0C9SK23_PLICR</name>
<dbReference type="OrthoDB" id="3248009at2759"/>
<evidence type="ECO:0000313" key="3">
    <source>
        <dbReference type="Proteomes" id="UP000053263"/>
    </source>
</evidence>
<evidence type="ECO:0000313" key="2">
    <source>
        <dbReference type="EMBL" id="KII82986.1"/>
    </source>
</evidence>
<feature type="compositionally biased region" description="Acidic residues" evidence="1">
    <location>
        <begin position="463"/>
        <end position="475"/>
    </location>
</feature>
<dbReference type="EMBL" id="KN832590">
    <property type="protein sequence ID" value="KII82986.1"/>
    <property type="molecule type" value="Genomic_DNA"/>
</dbReference>
<reference evidence="2 3" key="1">
    <citation type="submission" date="2014-06" db="EMBL/GenBank/DDBJ databases">
        <title>Evolutionary Origins and Diversification of the Mycorrhizal Mutualists.</title>
        <authorList>
            <consortium name="DOE Joint Genome Institute"/>
            <consortium name="Mycorrhizal Genomics Consortium"/>
            <person name="Kohler A."/>
            <person name="Kuo A."/>
            <person name="Nagy L.G."/>
            <person name="Floudas D."/>
            <person name="Copeland A."/>
            <person name="Barry K.W."/>
            <person name="Cichocki N."/>
            <person name="Veneault-Fourrey C."/>
            <person name="LaButti K."/>
            <person name="Lindquist E.A."/>
            <person name="Lipzen A."/>
            <person name="Lundell T."/>
            <person name="Morin E."/>
            <person name="Murat C."/>
            <person name="Riley R."/>
            <person name="Ohm R."/>
            <person name="Sun H."/>
            <person name="Tunlid A."/>
            <person name="Henrissat B."/>
            <person name="Grigoriev I.V."/>
            <person name="Hibbett D.S."/>
            <person name="Martin F."/>
        </authorList>
    </citation>
    <scope>NUCLEOTIDE SEQUENCE [LARGE SCALE GENOMIC DNA]</scope>
    <source>
        <strain evidence="2 3">FD-325 SS-3</strain>
    </source>
</reference>